<dbReference type="GO" id="GO:0003677">
    <property type="term" value="F:DNA binding"/>
    <property type="evidence" value="ECO:0007669"/>
    <property type="project" value="UniProtKB-KW"/>
</dbReference>
<keyword evidence="6" id="KW-1185">Reference proteome</keyword>
<keyword evidence="3" id="KW-0804">Transcription</keyword>
<dbReference type="InterPro" id="IPR036388">
    <property type="entry name" value="WH-like_DNA-bd_sf"/>
</dbReference>
<keyword evidence="2 5" id="KW-0238">DNA-binding</keyword>
<dbReference type="Proteomes" id="UP001239167">
    <property type="component" value="Unassembled WGS sequence"/>
</dbReference>
<evidence type="ECO:0000313" key="5">
    <source>
        <dbReference type="EMBL" id="MDQ0202620.1"/>
    </source>
</evidence>
<dbReference type="SUPFAM" id="SSF46785">
    <property type="entry name" value="Winged helix' DNA-binding domain"/>
    <property type="match status" value="1"/>
</dbReference>
<dbReference type="InterPro" id="IPR002577">
    <property type="entry name" value="HTH_HxlR"/>
</dbReference>
<gene>
    <name evidence="5" type="ORF">J2S01_000313</name>
</gene>
<dbReference type="Gene3D" id="1.10.10.10">
    <property type="entry name" value="Winged helix-like DNA-binding domain superfamily/Winged helix DNA-binding domain"/>
    <property type="match status" value="1"/>
</dbReference>
<sequence length="121" mass="13817">MITKDELPICPVTTAIGLIGNKWRLHILRLLFNDSYRFNVLLKSIPGISPKVLTDNLRFLEANSLVNRKVYSEIPLHVEYSLSDFGEELRPIIAAVRSFGIKYCTLKHKKITELPLPNKKA</sequence>
<dbReference type="PANTHER" id="PTHR33204:SF37">
    <property type="entry name" value="HTH-TYPE TRANSCRIPTIONAL REGULATOR YODB"/>
    <property type="match status" value="1"/>
</dbReference>
<dbReference type="RefSeq" id="WP_196605361.1">
    <property type="nucleotide sequence ID" value="NZ_CP116940.1"/>
</dbReference>
<dbReference type="PROSITE" id="PS51118">
    <property type="entry name" value="HTH_HXLR"/>
    <property type="match status" value="1"/>
</dbReference>
<evidence type="ECO:0000259" key="4">
    <source>
        <dbReference type="PROSITE" id="PS51118"/>
    </source>
</evidence>
<evidence type="ECO:0000256" key="1">
    <source>
        <dbReference type="ARBA" id="ARBA00023015"/>
    </source>
</evidence>
<dbReference type="EMBL" id="JAUSUE010000002">
    <property type="protein sequence ID" value="MDQ0202620.1"/>
    <property type="molecule type" value="Genomic_DNA"/>
</dbReference>
<accession>A0ABT9Y536</accession>
<dbReference type="PANTHER" id="PTHR33204">
    <property type="entry name" value="TRANSCRIPTIONAL REGULATOR, MARR FAMILY"/>
    <property type="match status" value="1"/>
</dbReference>
<organism evidence="5 6">
    <name type="scientific">Pectinatus haikarae</name>
    <dbReference type="NCBI Taxonomy" id="349096"/>
    <lineage>
        <taxon>Bacteria</taxon>
        <taxon>Bacillati</taxon>
        <taxon>Bacillota</taxon>
        <taxon>Negativicutes</taxon>
        <taxon>Selenomonadales</taxon>
        <taxon>Selenomonadaceae</taxon>
        <taxon>Pectinatus</taxon>
    </lineage>
</organism>
<dbReference type="Pfam" id="PF01638">
    <property type="entry name" value="HxlR"/>
    <property type="match status" value="1"/>
</dbReference>
<feature type="domain" description="HTH hxlR-type" evidence="4">
    <location>
        <begin position="10"/>
        <end position="108"/>
    </location>
</feature>
<evidence type="ECO:0000313" key="6">
    <source>
        <dbReference type="Proteomes" id="UP001239167"/>
    </source>
</evidence>
<keyword evidence="1" id="KW-0805">Transcription regulation</keyword>
<proteinExistence type="predicted"/>
<evidence type="ECO:0000256" key="3">
    <source>
        <dbReference type="ARBA" id="ARBA00023163"/>
    </source>
</evidence>
<protein>
    <submittedName>
        <fullName evidence="5">DNA-binding HxlR family transcriptional regulator</fullName>
    </submittedName>
</protein>
<dbReference type="InterPro" id="IPR036390">
    <property type="entry name" value="WH_DNA-bd_sf"/>
</dbReference>
<comment type="caution">
    <text evidence="5">The sequence shown here is derived from an EMBL/GenBank/DDBJ whole genome shotgun (WGS) entry which is preliminary data.</text>
</comment>
<evidence type="ECO:0000256" key="2">
    <source>
        <dbReference type="ARBA" id="ARBA00023125"/>
    </source>
</evidence>
<reference evidence="5 6" key="1">
    <citation type="submission" date="2023-07" db="EMBL/GenBank/DDBJ databases">
        <title>Genomic Encyclopedia of Type Strains, Phase IV (KMG-IV): sequencing the most valuable type-strain genomes for metagenomic binning, comparative biology and taxonomic classification.</title>
        <authorList>
            <person name="Goeker M."/>
        </authorList>
    </citation>
    <scope>NUCLEOTIDE SEQUENCE [LARGE SCALE GENOMIC DNA]</scope>
    <source>
        <strain evidence="5 6">DSM 16980</strain>
    </source>
</reference>
<name>A0ABT9Y536_9FIRM</name>